<feature type="binding site" evidence="8">
    <location>
        <position position="138"/>
    </location>
    <ligand>
        <name>ATP</name>
        <dbReference type="ChEBI" id="CHEBI:30616"/>
    </ligand>
</feature>
<dbReference type="GO" id="GO:0030145">
    <property type="term" value="F:manganese ion binding"/>
    <property type="evidence" value="ECO:0007669"/>
    <property type="project" value="UniProtKB-UniRule"/>
</dbReference>
<dbReference type="EC" id="2.7.7.-" evidence="8"/>
<dbReference type="PANTHER" id="PTHR32057">
    <property type="entry name" value="PROTEIN ADENYLYLTRANSFERASE SELO, MITOCHONDRIAL"/>
    <property type="match status" value="1"/>
</dbReference>
<dbReference type="GO" id="GO:0070733">
    <property type="term" value="F:AMPylase activity"/>
    <property type="evidence" value="ECO:0007669"/>
    <property type="project" value="UniProtKB-EC"/>
</dbReference>
<comment type="catalytic activity">
    <reaction evidence="8">
        <text>L-tyrosyl-[protein] + ATP = O-(5'-adenylyl)-L-tyrosyl-[protein] + diphosphate</text>
        <dbReference type="Rhea" id="RHEA:54288"/>
        <dbReference type="Rhea" id="RHEA-COMP:10136"/>
        <dbReference type="Rhea" id="RHEA-COMP:13846"/>
        <dbReference type="ChEBI" id="CHEBI:30616"/>
        <dbReference type="ChEBI" id="CHEBI:33019"/>
        <dbReference type="ChEBI" id="CHEBI:46858"/>
        <dbReference type="ChEBI" id="CHEBI:83624"/>
        <dbReference type="EC" id="2.7.7.108"/>
    </reaction>
</comment>
<evidence type="ECO:0000256" key="2">
    <source>
        <dbReference type="ARBA" id="ARBA00022679"/>
    </source>
</evidence>
<evidence type="ECO:0000256" key="7">
    <source>
        <dbReference type="ARBA" id="ARBA00022842"/>
    </source>
</evidence>
<evidence type="ECO:0000313" key="10">
    <source>
        <dbReference type="Proteomes" id="UP000005856"/>
    </source>
</evidence>
<dbReference type="AlphaFoldDB" id="A6EUX0"/>
<feature type="binding site" evidence="8">
    <location>
        <position position="309"/>
    </location>
    <ligand>
        <name>Mg(2+)</name>
        <dbReference type="ChEBI" id="CHEBI:18420"/>
    </ligand>
</feature>
<comment type="function">
    <text evidence="8">Nucleotidyltransferase involved in the post-translational modification of proteins. It can catalyze the addition of adenosine monophosphate (AMP) or uridine monophosphate (UMP) to a protein, resulting in modifications known as AMPylation and UMPylation.</text>
</comment>
<dbReference type="InterPro" id="IPR003846">
    <property type="entry name" value="SelO"/>
</dbReference>
<organism evidence="9 10">
    <name type="scientific">Marinobacter algicola DG893</name>
    <dbReference type="NCBI Taxonomy" id="443152"/>
    <lineage>
        <taxon>Bacteria</taxon>
        <taxon>Pseudomonadati</taxon>
        <taxon>Pseudomonadota</taxon>
        <taxon>Gammaproteobacteria</taxon>
        <taxon>Pseudomonadales</taxon>
        <taxon>Marinobacteraceae</taxon>
        <taxon>Marinobacter</taxon>
    </lineage>
</organism>
<feature type="binding site" evidence="8">
    <location>
        <position position="137"/>
    </location>
    <ligand>
        <name>ATP</name>
        <dbReference type="ChEBI" id="CHEBI:30616"/>
    </ligand>
</feature>
<reference evidence="9 10" key="1">
    <citation type="submission" date="2007-06" db="EMBL/GenBank/DDBJ databases">
        <authorList>
            <person name="Green D."/>
            <person name="Ferriera S."/>
            <person name="Johnson J."/>
            <person name="Kravitz S."/>
            <person name="Beeson K."/>
            <person name="Sutton G."/>
            <person name="Rogers Y.-H."/>
            <person name="Friedman R."/>
            <person name="Frazier M."/>
            <person name="Venter J.C."/>
        </authorList>
    </citation>
    <scope>NUCLEOTIDE SEQUENCE [LARGE SCALE GENOMIC DNA]</scope>
    <source>
        <strain evidence="9 10">DG893</strain>
    </source>
</reference>
<comment type="catalytic activity">
    <reaction evidence="8">
        <text>L-histidyl-[protein] + UTP = N(tele)-(5'-uridylyl)-L-histidyl-[protein] + diphosphate</text>
        <dbReference type="Rhea" id="RHEA:83891"/>
        <dbReference type="Rhea" id="RHEA-COMP:9745"/>
        <dbReference type="Rhea" id="RHEA-COMP:20239"/>
        <dbReference type="ChEBI" id="CHEBI:29979"/>
        <dbReference type="ChEBI" id="CHEBI:33019"/>
        <dbReference type="ChEBI" id="CHEBI:46398"/>
        <dbReference type="ChEBI" id="CHEBI:233474"/>
    </reaction>
</comment>
<keyword evidence="8" id="KW-0464">Manganese</keyword>
<proteinExistence type="inferred from homology"/>
<dbReference type="GO" id="GO:0000287">
    <property type="term" value="F:magnesium ion binding"/>
    <property type="evidence" value="ECO:0007669"/>
    <property type="project" value="UniProtKB-UniRule"/>
</dbReference>
<comment type="catalytic activity">
    <reaction evidence="8">
        <text>L-tyrosyl-[protein] + UTP = O-(5'-uridylyl)-L-tyrosyl-[protein] + diphosphate</text>
        <dbReference type="Rhea" id="RHEA:83887"/>
        <dbReference type="Rhea" id="RHEA-COMP:10136"/>
        <dbReference type="Rhea" id="RHEA-COMP:20238"/>
        <dbReference type="ChEBI" id="CHEBI:33019"/>
        <dbReference type="ChEBI" id="CHEBI:46398"/>
        <dbReference type="ChEBI" id="CHEBI:46858"/>
        <dbReference type="ChEBI" id="CHEBI:90602"/>
    </reaction>
</comment>
<dbReference type="Pfam" id="PF02696">
    <property type="entry name" value="SelO"/>
    <property type="match status" value="1"/>
</dbReference>
<evidence type="ECO:0000256" key="5">
    <source>
        <dbReference type="ARBA" id="ARBA00022741"/>
    </source>
</evidence>
<comment type="caution">
    <text evidence="9">The sequence shown here is derived from an EMBL/GenBank/DDBJ whole genome shotgun (WGS) entry which is preliminary data.</text>
</comment>
<evidence type="ECO:0000256" key="6">
    <source>
        <dbReference type="ARBA" id="ARBA00022840"/>
    </source>
</evidence>
<keyword evidence="3 8" id="KW-0548">Nucleotidyltransferase</keyword>
<comment type="catalytic activity">
    <reaction evidence="8">
        <text>L-seryl-[protein] + ATP = 3-O-(5'-adenylyl)-L-seryl-[protein] + diphosphate</text>
        <dbReference type="Rhea" id="RHEA:58120"/>
        <dbReference type="Rhea" id="RHEA-COMP:9863"/>
        <dbReference type="Rhea" id="RHEA-COMP:15073"/>
        <dbReference type="ChEBI" id="CHEBI:29999"/>
        <dbReference type="ChEBI" id="CHEBI:30616"/>
        <dbReference type="ChEBI" id="CHEBI:33019"/>
        <dbReference type="ChEBI" id="CHEBI:142516"/>
        <dbReference type="EC" id="2.7.7.108"/>
    </reaction>
</comment>
<evidence type="ECO:0000256" key="8">
    <source>
        <dbReference type="HAMAP-Rule" id="MF_00692"/>
    </source>
</evidence>
<dbReference type="STRING" id="443152.MDG893_10476"/>
<feature type="binding site" evidence="8">
    <location>
        <position position="170"/>
    </location>
    <ligand>
        <name>ATP</name>
        <dbReference type="ChEBI" id="CHEBI:30616"/>
    </ligand>
</feature>
<sequence>MVLVNSGEDTVDGFPFGLCWDLQVLYQLEYRRWFLGLWANGVVWDTDAMSSNHFKVEHRYLELPDSFYTRVQPTPLKDARMVCFNHELAKTMGFHAQNPADWTGIGAGTELLEGMDPVAMKYTGHQFGMYNPDLGDGRGLLLWETVGPDGRRWDWHLKGAGMTPYSRFGDGKAVLRSTIREYLCSEAMAALGIPTTRALFMVSAKDPVRRESIETAAALVRVAETHIRFGHFEFAAHHEGEQALKTLIEHVIALHFPHLISLPEDERYQRWYVEVVERTARMIADWQAVGFCHGVMNSDNMSIIGDTFDYGPYAFLDDFDAGYICNHTDKGGRYAYNRQPNTGFVNCQYLANALLPVMNEDDVRRGLRRYEIAYNERFLQNMRDKLGLAQEDESDLSLIMDTFSMLHEHHIDYTLFFRGLSNLTSKGSSPIRDLFVDRSVADDWIERYEQRLQSETRAHDEREYHMRKVNPKYILRNYLAQQVILEAQNGDYEPMKELLEVLKKPFDEQPEFEQYSAPPPDWGKHLSISCSS</sequence>
<feature type="binding site" evidence="8">
    <location>
        <position position="300"/>
    </location>
    <ligand>
        <name>Mg(2+)</name>
        <dbReference type="ChEBI" id="CHEBI:18420"/>
    </ligand>
</feature>
<evidence type="ECO:0000313" key="9">
    <source>
        <dbReference type="EMBL" id="EDM49619.1"/>
    </source>
</evidence>
<dbReference type="Proteomes" id="UP000005856">
    <property type="component" value="Unassembled WGS sequence"/>
</dbReference>
<evidence type="ECO:0000256" key="1">
    <source>
        <dbReference type="ARBA" id="ARBA00009747"/>
    </source>
</evidence>
<dbReference type="EMBL" id="ABCP01000001">
    <property type="protein sequence ID" value="EDM49619.1"/>
    <property type="molecule type" value="Genomic_DNA"/>
</dbReference>
<keyword evidence="7 8" id="KW-0460">Magnesium</keyword>
<feature type="binding site" evidence="8">
    <location>
        <position position="221"/>
    </location>
    <ligand>
        <name>ATP</name>
        <dbReference type="ChEBI" id="CHEBI:30616"/>
    </ligand>
</feature>
<dbReference type="NCBIfam" id="NF000658">
    <property type="entry name" value="PRK00029.1"/>
    <property type="match status" value="1"/>
</dbReference>
<comment type="cofactor">
    <cofactor evidence="8">
        <name>Mg(2+)</name>
        <dbReference type="ChEBI" id="CHEBI:18420"/>
    </cofactor>
    <cofactor evidence="8">
        <name>Mn(2+)</name>
        <dbReference type="ChEBI" id="CHEBI:29035"/>
    </cofactor>
</comment>
<feature type="binding site" evidence="8">
    <location>
        <position position="158"/>
    </location>
    <ligand>
        <name>ATP</name>
        <dbReference type="ChEBI" id="CHEBI:30616"/>
    </ligand>
</feature>
<keyword evidence="10" id="KW-1185">Reference proteome</keyword>
<protein>
    <recommendedName>
        <fullName evidence="8">Protein nucleotidyltransferase YdiU</fullName>
        <ecNumber evidence="8">2.7.7.-</ecNumber>
    </recommendedName>
    <alternativeName>
        <fullName evidence="8">Protein adenylyltransferase YdiU</fullName>
        <ecNumber evidence="8">2.7.7.108</ecNumber>
    </alternativeName>
    <alternativeName>
        <fullName evidence="8">Protein uridylyltransferase YdiU</fullName>
        <ecNumber evidence="8">2.7.7.-</ecNumber>
    </alternativeName>
</protein>
<feature type="binding site" evidence="8">
    <location>
        <position position="171"/>
    </location>
    <ligand>
        <name>ATP</name>
        <dbReference type="ChEBI" id="CHEBI:30616"/>
    </ligand>
</feature>
<dbReference type="eggNOG" id="COG0397">
    <property type="taxonomic scope" value="Bacteria"/>
</dbReference>
<evidence type="ECO:0000256" key="4">
    <source>
        <dbReference type="ARBA" id="ARBA00022723"/>
    </source>
</evidence>
<dbReference type="GO" id="GO:0005524">
    <property type="term" value="F:ATP binding"/>
    <property type="evidence" value="ECO:0007669"/>
    <property type="project" value="UniProtKB-UniRule"/>
</dbReference>
<gene>
    <name evidence="8" type="primary">ydiU</name>
    <name evidence="8" type="synonym">selO</name>
    <name evidence="9" type="ORF">MDG893_10476</name>
</gene>
<keyword evidence="4 8" id="KW-0479">Metal-binding</keyword>
<accession>A6EUX0</accession>
<comment type="catalytic activity">
    <reaction evidence="8">
        <text>L-seryl-[protein] + UTP = O-(5'-uridylyl)-L-seryl-[protein] + diphosphate</text>
        <dbReference type="Rhea" id="RHEA:64604"/>
        <dbReference type="Rhea" id="RHEA-COMP:9863"/>
        <dbReference type="Rhea" id="RHEA-COMP:16635"/>
        <dbReference type="ChEBI" id="CHEBI:29999"/>
        <dbReference type="ChEBI" id="CHEBI:33019"/>
        <dbReference type="ChEBI" id="CHEBI:46398"/>
        <dbReference type="ChEBI" id="CHEBI:156051"/>
    </reaction>
</comment>
<feature type="binding site" evidence="8">
    <location>
        <position position="309"/>
    </location>
    <ligand>
        <name>ATP</name>
        <dbReference type="ChEBI" id="CHEBI:30616"/>
    </ligand>
</feature>
<comment type="catalytic activity">
    <reaction evidence="8">
        <text>L-threonyl-[protein] + ATP = 3-O-(5'-adenylyl)-L-threonyl-[protein] + diphosphate</text>
        <dbReference type="Rhea" id="RHEA:54292"/>
        <dbReference type="Rhea" id="RHEA-COMP:11060"/>
        <dbReference type="Rhea" id="RHEA-COMP:13847"/>
        <dbReference type="ChEBI" id="CHEBI:30013"/>
        <dbReference type="ChEBI" id="CHEBI:30616"/>
        <dbReference type="ChEBI" id="CHEBI:33019"/>
        <dbReference type="ChEBI" id="CHEBI:138113"/>
        <dbReference type="EC" id="2.7.7.108"/>
    </reaction>
</comment>
<name>A6EUX0_9GAMM</name>
<dbReference type="EC" id="2.7.7.108" evidence="8"/>
<dbReference type="HAMAP" id="MF_00692">
    <property type="entry name" value="SelO"/>
    <property type="match status" value="1"/>
</dbReference>
<comment type="similarity">
    <text evidence="1 8">Belongs to the SELO family.</text>
</comment>
<feature type="binding site" evidence="8">
    <location>
        <position position="228"/>
    </location>
    <ligand>
        <name>ATP</name>
        <dbReference type="ChEBI" id="CHEBI:30616"/>
    </ligand>
</feature>
<feature type="binding site" evidence="8">
    <location>
        <position position="135"/>
    </location>
    <ligand>
        <name>ATP</name>
        <dbReference type="ChEBI" id="CHEBI:30616"/>
    </ligand>
</feature>
<keyword evidence="5 8" id="KW-0547">Nucleotide-binding</keyword>
<keyword evidence="2 8" id="KW-0808">Transferase</keyword>
<feature type="active site" description="Proton acceptor" evidence="8">
    <location>
        <position position="299"/>
    </location>
</feature>
<dbReference type="PANTHER" id="PTHR32057:SF14">
    <property type="entry name" value="PROTEIN ADENYLYLTRANSFERASE SELO, MITOCHONDRIAL"/>
    <property type="match status" value="1"/>
</dbReference>
<keyword evidence="6 8" id="KW-0067">ATP-binding</keyword>
<evidence type="ECO:0000256" key="3">
    <source>
        <dbReference type="ARBA" id="ARBA00022695"/>
    </source>
</evidence>